<dbReference type="PANTHER" id="PTHR46797">
    <property type="entry name" value="HTH-TYPE TRANSCRIPTIONAL REGULATOR"/>
    <property type="match status" value="1"/>
</dbReference>
<dbReference type="GO" id="GO:0003700">
    <property type="term" value="F:DNA-binding transcription factor activity"/>
    <property type="evidence" value="ECO:0007669"/>
    <property type="project" value="TreeGrafter"/>
</dbReference>
<dbReference type="InterPro" id="IPR001387">
    <property type="entry name" value="Cro/C1-type_HTH"/>
</dbReference>
<reference evidence="3 4" key="1">
    <citation type="submission" date="2023-07" db="EMBL/GenBank/DDBJ databases">
        <title>Sequencing the genomes of 1000 actinobacteria strains.</title>
        <authorList>
            <person name="Klenk H.-P."/>
        </authorList>
    </citation>
    <scope>NUCLEOTIDE SEQUENCE [LARGE SCALE GENOMIC DNA]</scope>
    <source>
        <strain evidence="3 4">DSM 44709</strain>
    </source>
</reference>
<dbReference type="SUPFAM" id="SSF51182">
    <property type="entry name" value="RmlC-like cupins"/>
    <property type="match status" value="1"/>
</dbReference>
<comment type="caution">
    <text evidence="3">The sequence shown here is derived from an EMBL/GenBank/DDBJ whole genome shotgun (WGS) entry which is preliminary data.</text>
</comment>
<dbReference type="InterPro" id="IPR013096">
    <property type="entry name" value="Cupin_2"/>
</dbReference>
<dbReference type="GO" id="GO:0005829">
    <property type="term" value="C:cytosol"/>
    <property type="evidence" value="ECO:0007669"/>
    <property type="project" value="TreeGrafter"/>
</dbReference>
<evidence type="ECO:0000259" key="2">
    <source>
        <dbReference type="PROSITE" id="PS50943"/>
    </source>
</evidence>
<proteinExistence type="predicted"/>
<evidence type="ECO:0000313" key="3">
    <source>
        <dbReference type="EMBL" id="MDQ0363928.1"/>
    </source>
</evidence>
<sequence length="191" mass="20677">MQTTPGVDTMLDAVGPRLRELRGRRQLTLAAVAETTGLSVSTLSRLESGRRRPTLDLLIPLAQVYRVALDDIVGAPPTGDPRIHLTPIRRDGMVFVPLTLAGAPVQAFKVVLPGRRPDAPAKRATHGGYEWLYVLKGTIRLTVGDEVTVLAEGEAAEFDTRRPHSITSATARAAEMLTLFSPDGAQIHVRD</sequence>
<dbReference type="Pfam" id="PF07883">
    <property type="entry name" value="Cupin_2"/>
    <property type="match status" value="1"/>
</dbReference>
<dbReference type="CDD" id="cd00093">
    <property type="entry name" value="HTH_XRE"/>
    <property type="match status" value="1"/>
</dbReference>
<feature type="domain" description="HTH cro/C1-type" evidence="2">
    <location>
        <begin position="18"/>
        <end position="72"/>
    </location>
</feature>
<dbReference type="CDD" id="cd02209">
    <property type="entry name" value="cupin_XRE_C"/>
    <property type="match status" value="1"/>
</dbReference>
<keyword evidence="4" id="KW-1185">Reference proteome</keyword>
<dbReference type="SMART" id="SM00530">
    <property type="entry name" value="HTH_XRE"/>
    <property type="match status" value="1"/>
</dbReference>
<dbReference type="InterPro" id="IPR011051">
    <property type="entry name" value="RmlC_Cupin_sf"/>
</dbReference>
<dbReference type="Gene3D" id="2.60.120.10">
    <property type="entry name" value="Jelly Rolls"/>
    <property type="match status" value="1"/>
</dbReference>
<name>A0AAE3VTC6_9ACTN</name>
<evidence type="ECO:0000313" key="4">
    <source>
        <dbReference type="Proteomes" id="UP001240236"/>
    </source>
</evidence>
<dbReference type="InterPro" id="IPR014710">
    <property type="entry name" value="RmlC-like_jellyroll"/>
</dbReference>
<dbReference type="InterPro" id="IPR010982">
    <property type="entry name" value="Lambda_DNA-bd_dom_sf"/>
</dbReference>
<accession>A0AAE3VTC6</accession>
<dbReference type="EMBL" id="JAUSUZ010000001">
    <property type="protein sequence ID" value="MDQ0363928.1"/>
    <property type="molecule type" value="Genomic_DNA"/>
</dbReference>
<dbReference type="GO" id="GO:0003677">
    <property type="term" value="F:DNA binding"/>
    <property type="evidence" value="ECO:0007669"/>
    <property type="project" value="UniProtKB-KW"/>
</dbReference>
<dbReference type="PROSITE" id="PS50943">
    <property type="entry name" value="HTH_CROC1"/>
    <property type="match status" value="1"/>
</dbReference>
<dbReference type="RefSeq" id="WP_307234933.1">
    <property type="nucleotide sequence ID" value="NZ_JAUSUZ010000001.1"/>
</dbReference>
<dbReference type="AlphaFoldDB" id="A0AAE3VTC6"/>
<dbReference type="Pfam" id="PF13560">
    <property type="entry name" value="HTH_31"/>
    <property type="match status" value="1"/>
</dbReference>
<organism evidence="3 4">
    <name type="scientific">Catenuloplanes indicus</name>
    <dbReference type="NCBI Taxonomy" id="137267"/>
    <lineage>
        <taxon>Bacteria</taxon>
        <taxon>Bacillati</taxon>
        <taxon>Actinomycetota</taxon>
        <taxon>Actinomycetes</taxon>
        <taxon>Micromonosporales</taxon>
        <taxon>Micromonosporaceae</taxon>
        <taxon>Catenuloplanes</taxon>
    </lineage>
</organism>
<protein>
    <submittedName>
        <fullName evidence="3">Transcriptional regulator with XRE-family HTH domain</fullName>
    </submittedName>
</protein>
<dbReference type="InterPro" id="IPR050807">
    <property type="entry name" value="TransReg_Diox_bact_type"/>
</dbReference>
<keyword evidence="1" id="KW-0238">DNA-binding</keyword>
<dbReference type="SUPFAM" id="SSF47413">
    <property type="entry name" value="lambda repressor-like DNA-binding domains"/>
    <property type="match status" value="1"/>
</dbReference>
<dbReference type="Proteomes" id="UP001240236">
    <property type="component" value="Unassembled WGS sequence"/>
</dbReference>
<gene>
    <name evidence="3" type="ORF">J2S42_000597</name>
</gene>
<dbReference type="PANTHER" id="PTHR46797:SF1">
    <property type="entry name" value="METHYLPHOSPHONATE SYNTHASE"/>
    <property type="match status" value="1"/>
</dbReference>
<dbReference type="Gene3D" id="1.10.260.40">
    <property type="entry name" value="lambda repressor-like DNA-binding domains"/>
    <property type="match status" value="1"/>
</dbReference>
<evidence type="ECO:0000256" key="1">
    <source>
        <dbReference type="ARBA" id="ARBA00023125"/>
    </source>
</evidence>